<evidence type="ECO:0000313" key="2">
    <source>
        <dbReference type="Proteomes" id="UP000036403"/>
    </source>
</evidence>
<comment type="caution">
    <text evidence="1">The sequence shown here is derived from an EMBL/GenBank/DDBJ whole genome shotgun (WGS) entry which is preliminary data.</text>
</comment>
<dbReference type="AlphaFoldDB" id="A0A0J7KB95"/>
<sequence length="126" mass="14384">MGGDNYGRNMIRGEKVGKNEEKVAEGIQMEGIFGEKEKQEGKSKGGMFIGVKKNIKIEMEEEEKEEGKMVCKIKIGGEDWRIVGVYINLDLERKLEGIRKWMEEEEEEVRTLIGGDFNARIREEGG</sequence>
<name>A0A0J7KB95_LASNI</name>
<reference evidence="1 2" key="1">
    <citation type="submission" date="2015-04" db="EMBL/GenBank/DDBJ databases">
        <title>Lasius niger genome sequencing.</title>
        <authorList>
            <person name="Konorov E.A."/>
            <person name="Nikitin M.A."/>
            <person name="Kirill M.V."/>
            <person name="Chang P."/>
        </authorList>
    </citation>
    <scope>NUCLEOTIDE SEQUENCE [LARGE SCALE GENOMIC DNA]</scope>
    <source>
        <tissue evidence="1">Whole</tissue>
    </source>
</reference>
<dbReference type="PaxDb" id="67767-A0A0J7KB95"/>
<organism evidence="1 2">
    <name type="scientific">Lasius niger</name>
    <name type="common">Black garden ant</name>
    <dbReference type="NCBI Taxonomy" id="67767"/>
    <lineage>
        <taxon>Eukaryota</taxon>
        <taxon>Metazoa</taxon>
        <taxon>Ecdysozoa</taxon>
        <taxon>Arthropoda</taxon>
        <taxon>Hexapoda</taxon>
        <taxon>Insecta</taxon>
        <taxon>Pterygota</taxon>
        <taxon>Neoptera</taxon>
        <taxon>Endopterygota</taxon>
        <taxon>Hymenoptera</taxon>
        <taxon>Apocrita</taxon>
        <taxon>Aculeata</taxon>
        <taxon>Formicoidea</taxon>
        <taxon>Formicidae</taxon>
        <taxon>Formicinae</taxon>
        <taxon>Lasius</taxon>
        <taxon>Lasius</taxon>
    </lineage>
</organism>
<evidence type="ECO:0008006" key="3">
    <source>
        <dbReference type="Google" id="ProtNLM"/>
    </source>
</evidence>
<dbReference type="InterPro" id="IPR036691">
    <property type="entry name" value="Endo/exonu/phosph_ase_sf"/>
</dbReference>
<accession>A0A0J7KB95</accession>
<dbReference type="Gene3D" id="3.60.10.10">
    <property type="entry name" value="Endonuclease/exonuclease/phosphatase"/>
    <property type="match status" value="1"/>
</dbReference>
<proteinExistence type="predicted"/>
<evidence type="ECO:0000313" key="1">
    <source>
        <dbReference type="EMBL" id="KMQ87648.1"/>
    </source>
</evidence>
<dbReference type="OrthoDB" id="7616539at2759"/>
<dbReference type="SUPFAM" id="SSF56219">
    <property type="entry name" value="DNase I-like"/>
    <property type="match status" value="1"/>
</dbReference>
<protein>
    <recommendedName>
        <fullName evidence="3">Endonuclease/exonuclease/phosphatase domain-containing protein</fullName>
    </recommendedName>
</protein>
<dbReference type="Proteomes" id="UP000036403">
    <property type="component" value="Unassembled WGS sequence"/>
</dbReference>
<gene>
    <name evidence="1" type="ORF">RF55_13015</name>
</gene>
<dbReference type="EMBL" id="LBMM01010144">
    <property type="protein sequence ID" value="KMQ87648.1"/>
    <property type="molecule type" value="Genomic_DNA"/>
</dbReference>
<keyword evidence="2" id="KW-1185">Reference proteome</keyword>